<dbReference type="Pfam" id="PF07963">
    <property type="entry name" value="N_methyl"/>
    <property type="match status" value="1"/>
</dbReference>
<dbReference type="InterPro" id="IPR011453">
    <property type="entry name" value="DUF1559"/>
</dbReference>
<evidence type="ECO:0000313" key="4">
    <source>
        <dbReference type="EMBL" id="QDV26113.1"/>
    </source>
</evidence>
<keyword evidence="5" id="KW-1185">Reference proteome</keyword>
<dbReference type="OrthoDB" id="269301at2"/>
<dbReference type="KEGG" id="ahel:Q31a_44850"/>
<keyword evidence="2" id="KW-0472">Membrane</keyword>
<reference evidence="4 5" key="1">
    <citation type="submission" date="2019-02" db="EMBL/GenBank/DDBJ databases">
        <title>Deep-cultivation of Planctomycetes and their phenomic and genomic characterization uncovers novel biology.</title>
        <authorList>
            <person name="Wiegand S."/>
            <person name="Jogler M."/>
            <person name="Boedeker C."/>
            <person name="Pinto D."/>
            <person name="Vollmers J."/>
            <person name="Rivas-Marin E."/>
            <person name="Kohn T."/>
            <person name="Peeters S.H."/>
            <person name="Heuer A."/>
            <person name="Rast P."/>
            <person name="Oberbeckmann S."/>
            <person name="Bunk B."/>
            <person name="Jeske O."/>
            <person name="Meyerdierks A."/>
            <person name="Storesund J.E."/>
            <person name="Kallscheuer N."/>
            <person name="Luecker S."/>
            <person name="Lage O.M."/>
            <person name="Pohl T."/>
            <person name="Merkel B.J."/>
            <person name="Hornburger P."/>
            <person name="Mueller R.-W."/>
            <person name="Bruemmer F."/>
            <person name="Labrenz M."/>
            <person name="Spormann A.M."/>
            <person name="Op den Camp H."/>
            <person name="Overmann J."/>
            <person name="Amann R."/>
            <person name="Jetten M.S.M."/>
            <person name="Mascher T."/>
            <person name="Medema M.H."/>
            <person name="Devos D.P."/>
            <person name="Kaster A.-K."/>
            <person name="Ovreas L."/>
            <person name="Rohde M."/>
            <person name="Galperin M.Y."/>
            <person name="Jogler C."/>
        </authorList>
    </citation>
    <scope>NUCLEOTIDE SEQUENCE [LARGE SCALE GENOMIC DNA]</scope>
    <source>
        <strain evidence="4 5">Q31a</strain>
    </source>
</reference>
<dbReference type="PANTHER" id="PTHR30093">
    <property type="entry name" value="GENERAL SECRETION PATHWAY PROTEIN G"/>
    <property type="match status" value="1"/>
</dbReference>
<evidence type="ECO:0000259" key="3">
    <source>
        <dbReference type="Pfam" id="PF07596"/>
    </source>
</evidence>
<evidence type="ECO:0000256" key="2">
    <source>
        <dbReference type="SAM" id="Phobius"/>
    </source>
</evidence>
<dbReference type="InterPro" id="IPR027558">
    <property type="entry name" value="Pre_pil_HX9DG_C"/>
</dbReference>
<dbReference type="InterPro" id="IPR000983">
    <property type="entry name" value="Bac_GSPG_pilin"/>
</dbReference>
<dbReference type="NCBIfam" id="TIGR04294">
    <property type="entry name" value="pre_pil_HX9DG"/>
    <property type="match status" value="1"/>
</dbReference>
<dbReference type="GO" id="GO:0015628">
    <property type="term" value="P:protein secretion by the type II secretion system"/>
    <property type="evidence" value="ECO:0007669"/>
    <property type="project" value="InterPro"/>
</dbReference>
<dbReference type="SUPFAM" id="SSF54523">
    <property type="entry name" value="Pili subunits"/>
    <property type="match status" value="1"/>
</dbReference>
<dbReference type="Proteomes" id="UP000318017">
    <property type="component" value="Chromosome"/>
</dbReference>
<proteinExistence type="predicted"/>
<name>A0A518GC14_9BACT</name>
<dbReference type="GO" id="GO:0015627">
    <property type="term" value="C:type II protein secretion system complex"/>
    <property type="evidence" value="ECO:0007669"/>
    <property type="project" value="InterPro"/>
</dbReference>
<keyword evidence="1" id="KW-0488">Methylation</keyword>
<dbReference type="RefSeq" id="WP_145087468.1">
    <property type="nucleotide sequence ID" value="NZ_CP036298.1"/>
</dbReference>
<dbReference type="Pfam" id="PF07596">
    <property type="entry name" value="SBP_bac_10"/>
    <property type="match status" value="1"/>
</dbReference>
<evidence type="ECO:0000313" key="5">
    <source>
        <dbReference type="Proteomes" id="UP000318017"/>
    </source>
</evidence>
<gene>
    <name evidence="4" type="primary">pulG_4</name>
    <name evidence="4" type="ORF">Q31a_44850</name>
</gene>
<dbReference type="PRINTS" id="PR00813">
    <property type="entry name" value="BCTERIALGSPG"/>
</dbReference>
<keyword evidence="2" id="KW-1133">Transmembrane helix</keyword>
<keyword evidence="2" id="KW-0812">Transmembrane</keyword>
<organism evidence="4 5">
    <name type="scientific">Aureliella helgolandensis</name>
    <dbReference type="NCBI Taxonomy" id="2527968"/>
    <lineage>
        <taxon>Bacteria</taxon>
        <taxon>Pseudomonadati</taxon>
        <taxon>Planctomycetota</taxon>
        <taxon>Planctomycetia</taxon>
        <taxon>Pirellulales</taxon>
        <taxon>Pirellulaceae</taxon>
        <taxon>Aureliella</taxon>
    </lineage>
</organism>
<dbReference type="NCBIfam" id="TIGR02532">
    <property type="entry name" value="IV_pilin_GFxxxE"/>
    <property type="match status" value="1"/>
</dbReference>
<feature type="domain" description="DUF1559" evidence="3">
    <location>
        <begin position="43"/>
        <end position="345"/>
    </location>
</feature>
<dbReference type="PANTHER" id="PTHR30093:SF2">
    <property type="entry name" value="TYPE II SECRETION SYSTEM PROTEIN H"/>
    <property type="match status" value="1"/>
</dbReference>
<evidence type="ECO:0000256" key="1">
    <source>
        <dbReference type="ARBA" id="ARBA00022481"/>
    </source>
</evidence>
<dbReference type="Gene3D" id="3.30.700.10">
    <property type="entry name" value="Glycoprotein, Type 4 Pilin"/>
    <property type="match status" value="1"/>
</dbReference>
<dbReference type="EMBL" id="CP036298">
    <property type="protein sequence ID" value="QDV26113.1"/>
    <property type="molecule type" value="Genomic_DNA"/>
</dbReference>
<dbReference type="AlphaFoldDB" id="A0A518GC14"/>
<protein>
    <submittedName>
        <fullName evidence="4">Type II secretion system protein G</fullName>
    </submittedName>
</protein>
<sequence>MFRNTLIPKTVPRFRHRAFTLVELLVVIAIIGILVGLLLPAVQAAREAARRMQCSNNVKQLALAMHNYESSNKRFPSGNTAWYPVNALPTAASRGATGSGVDTNNNWYNGMWSWSAAVLPYIEGGNLYNTIDFRERPYTAERGDTWFVEFGPDPGNSQTPDPAHPGMVINQFASTNAPASFRCPSTPERGILGHFKDYAMNAGLGPYPTGQADAIAQAFAGTNQSSCCAERSITASGIGSKNFYCKIGGIPDGTSNTLLITEQSSSIPGWDHPTNQFLWLNHNSQGLAQALQGTRNYPPNPDPFGTIMPVKTGWGLAGRCSYGWHVGGIVVGMADGSVQFISDSIGLPTWRRLHSRDDGQPVSIEQ</sequence>
<feature type="transmembrane region" description="Helical" evidence="2">
    <location>
        <begin position="21"/>
        <end position="42"/>
    </location>
</feature>
<dbReference type="InterPro" id="IPR012902">
    <property type="entry name" value="N_methyl_site"/>
</dbReference>
<dbReference type="InterPro" id="IPR045584">
    <property type="entry name" value="Pilin-like"/>
</dbReference>
<accession>A0A518GC14</accession>